<dbReference type="Proteomes" id="UP000192756">
    <property type="component" value="Unassembled WGS sequence"/>
</dbReference>
<gene>
    <name evidence="2" type="ORF">SAMN04488524_0357</name>
</gene>
<accession>A0A1W1Z1B2</accession>
<evidence type="ECO:0000256" key="1">
    <source>
        <dbReference type="SAM" id="SignalP"/>
    </source>
</evidence>
<dbReference type="STRING" id="151894.SAMN04488524_0357"/>
<keyword evidence="1" id="KW-0732">Signal</keyword>
<keyword evidence="3" id="KW-1185">Reference proteome</keyword>
<proteinExistence type="predicted"/>
<evidence type="ECO:0000313" key="2">
    <source>
        <dbReference type="EMBL" id="SMC42186.1"/>
    </source>
</evidence>
<feature type="signal peptide" evidence="1">
    <location>
        <begin position="1"/>
        <end position="19"/>
    </location>
</feature>
<name>A0A1W1Z1B2_9SPHI</name>
<dbReference type="AlphaFoldDB" id="A0A1W1Z1B2"/>
<dbReference type="EMBL" id="FWXT01000001">
    <property type="protein sequence ID" value="SMC42186.1"/>
    <property type="molecule type" value="Genomic_DNA"/>
</dbReference>
<evidence type="ECO:0000313" key="3">
    <source>
        <dbReference type="Proteomes" id="UP000192756"/>
    </source>
</evidence>
<reference evidence="3" key="1">
    <citation type="submission" date="2017-04" db="EMBL/GenBank/DDBJ databases">
        <authorList>
            <person name="Varghese N."/>
            <person name="Submissions S."/>
        </authorList>
    </citation>
    <scope>NUCLEOTIDE SEQUENCE [LARGE SCALE GENOMIC DNA]</scope>
    <source>
        <strain evidence="3">DSM 12126</strain>
    </source>
</reference>
<dbReference type="OrthoDB" id="749503at2"/>
<organism evidence="2 3">
    <name type="scientific">Pedobacter africanus</name>
    <dbReference type="NCBI Taxonomy" id="151894"/>
    <lineage>
        <taxon>Bacteria</taxon>
        <taxon>Pseudomonadati</taxon>
        <taxon>Bacteroidota</taxon>
        <taxon>Sphingobacteriia</taxon>
        <taxon>Sphingobacteriales</taxon>
        <taxon>Sphingobacteriaceae</taxon>
        <taxon>Pedobacter</taxon>
    </lineage>
</organism>
<protein>
    <submittedName>
        <fullName evidence="2">Uncharacterized protein</fullName>
    </submittedName>
</protein>
<feature type="chain" id="PRO_5012958341" evidence="1">
    <location>
        <begin position="20"/>
        <end position="257"/>
    </location>
</feature>
<sequence>MKKLLILSLFVVNTIAVNAQTKTNTMITKEQNKGKTIDIRVPVGTMKVGLVEAKVIPVQSLKMKLNPQVLANQRFAKDIAIELISIAFEPANKRYILKCRIFNAGTTDIDLNLLKYAVAGAPNHLLTEVTSNDPNLWNTSTYPPDINFPFDLETELPGGGIYTLNGRSFWLKASGWFACFSRDPNVNIGETLYNNTILKPGEYAYSMAIDRLVWNKTNGSGGAHRMYSIKIDPLNKIGDQNLSNNAIYFTMDNIDVQ</sequence>
<dbReference type="RefSeq" id="WP_144008826.1">
    <property type="nucleotide sequence ID" value="NZ_FWXT01000001.1"/>
</dbReference>